<reference evidence="1" key="2">
    <citation type="journal article" date="2010" name="Nature">
        <title>Comparative genomics reveals mobile pathogenicity chromosomes in Fusarium.</title>
        <authorList>
            <person name="Ma L.J."/>
            <person name="van der Does H.C."/>
            <person name="Borkovich K.A."/>
            <person name="Coleman J.J."/>
            <person name="Daboussi M.J."/>
            <person name="Di Pietro A."/>
            <person name="Dufresne M."/>
            <person name="Freitag M."/>
            <person name="Grabherr M."/>
            <person name="Henrissat B."/>
            <person name="Houterman P.M."/>
            <person name="Kang S."/>
            <person name="Shim W.B."/>
            <person name="Woloshuk C."/>
            <person name="Xie X."/>
            <person name="Xu J.R."/>
            <person name="Antoniw J."/>
            <person name="Baker S.E."/>
            <person name="Bluhm B.H."/>
            <person name="Breakspear A."/>
            <person name="Brown D.W."/>
            <person name="Butchko R.A."/>
            <person name="Chapman S."/>
            <person name="Coulson R."/>
            <person name="Coutinho P.M."/>
            <person name="Danchin E.G."/>
            <person name="Diener A."/>
            <person name="Gale L.R."/>
            <person name="Gardiner D.M."/>
            <person name="Goff S."/>
            <person name="Hammond-Kosack K.E."/>
            <person name="Hilburn K."/>
            <person name="Hua-Van A."/>
            <person name="Jonkers W."/>
            <person name="Kazan K."/>
            <person name="Kodira C.D."/>
            <person name="Koehrsen M."/>
            <person name="Kumar L."/>
            <person name="Lee Y.H."/>
            <person name="Li L."/>
            <person name="Manners J.M."/>
            <person name="Miranda-Saavedra D."/>
            <person name="Mukherjee M."/>
            <person name="Park G."/>
            <person name="Park J."/>
            <person name="Park S.Y."/>
            <person name="Proctor R.H."/>
            <person name="Regev A."/>
            <person name="Ruiz-Roldan M.C."/>
            <person name="Sain D."/>
            <person name="Sakthikumar S."/>
            <person name="Sykes S."/>
            <person name="Schwartz D.C."/>
            <person name="Turgeon B.G."/>
            <person name="Wapinski I."/>
            <person name="Yoder O."/>
            <person name="Young S."/>
            <person name="Zeng Q."/>
            <person name="Zhou S."/>
            <person name="Galagan J."/>
            <person name="Cuomo C.A."/>
            <person name="Kistler H.C."/>
            <person name="Rep M."/>
        </authorList>
    </citation>
    <scope>NUCLEOTIDE SEQUENCE [LARGE SCALE GENOMIC DNA]</scope>
    <source>
        <strain evidence="1">4287</strain>
    </source>
</reference>
<dbReference type="RefSeq" id="XP_018238715.1">
    <property type="nucleotide sequence ID" value="XM_018398898.1"/>
</dbReference>
<evidence type="ECO:0000313" key="1">
    <source>
        <dbReference type="EMBL" id="KNB00670.1"/>
    </source>
</evidence>
<gene>
    <name evidence="1" type="ORF">FOXG_18762</name>
</gene>
<dbReference type="KEGG" id="fox:FOXG_18762"/>
<protein>
    <submittedName>
        <fullName evidence="1">Uncharacterized protein</fullName>
    </submittedName>
</protein>
<proteinExistence type="predicted"/>
<dbReference type="EMBL" id="DS231699">
    <property type="protein sequence ID" value="KNB00670.1"/>
    <property type="molecule type" value="Genomic_DNA"/>
</dbReference>
<organism evidence="1 2">
    <name type="scientific">Fusarium oxysporum f. sp. lycopersici (strain 4287 / CBS 123668 / FGSC 9935 / NRRL 34936)</name>
    <name type="common">Fusarium vascular wilt of tomato</name>
    <dbReference type="NCBI Taxonomy" id="426428"/>
    <lineage>
        <taxon>Eukaryota</taxon>
        <taxon>Fungi</taxon>
        <taxon>Dikarya</taxon>
        <taxon>Ascomycota</taxon>
        <taxon>Pezizomycotina</taxon>
        <taxon>Sordariomycetes</taxon>
        <taxon>Hypocreomycetidae</taxon>
        <taxon>Hypocreales</taxon>
        <taxon>Nectriaceae</taxon>
        <taxon>Fusarium</taxon>
        <taxon>Fusarium oxysporum species complex</taxon>
    </lineage>
</organism>
<sequence>MPWDMLMITWEFGRPEVAVFSLKPIAATTATNYEIHTQTTKQTETQTKVSRYDILDAPVKGSRLGINASYTTSRMMAIANRIPPIKSPIALYQTNKQLNGTMFNHVISIQ</sequence>
<dbReference type="AlphaFoldDB" id="A0A0J9UN54"/>
<name>A0A0J9UN54_FUSO4</name>
<accession>A0A0J9UN54</accession>
<dbReference type="Proteomes" id="UP000009097">
    <property type="component" value="Unassembled WGS sequence"/>
</dbReference>
<dbReference type="GeneID" id="28959468"/>
<evidence type="ECO:0000313" key="2">
    <source>
        <dbReference type="Proteomes" id="UP000009097"/>
    </source>
</evidence>
<dbReference type="VEuPathDB" id="FungiDB:FOXG_18762"/>
<reference evidence="1" key="1">
    <citation type="submission" date="2007-04" db="EMBL/GenBank/DDBJ databases">
        <authorList>
            <consortium name="The Broad Institute Genome Sequencing Platform"/>
            <person name="Birren B."/>
            <person name="Lander E."/>
            <person name="Galagan J."/>
            <person name="Nusbaum C."/>
            <person name="Devon K."/>
            <person name="Ma L.-J."/>
            <person name="Jaffe D."/>
            <person name="Butler J."/>
            <person name="Alvarez P."/>
            <person name="Gnerre S."/>
            <person name="Grabherr M."/>
            <person name="Kleber M."/>
            <person name="Mauceli E."/>
            <person name="Brockman W."/>
            <person name="MacCallum I.A."/>
            <person name="Young S."/>
            <person name="LaButti K."/>
            <person name="DeCaprio D."/>
            <person name="Crawford M."/>
            <person name="Koehrsen M."/>
            <person name="Engels R."/>
            <person name="Montgomery P."/>
            <person name="Pearson M."/>
            <person name="Howarth C."/>
            <person name="Larson L."/>
            <person name="White J."/>
            <person name="O'Leary S."/>
            <person name="Kodira C."/>
            <person name="Zeng Q."/>
            <person name="Yandava C."/>
            <person name="Alvarado L."/>
            <person name="Kistler C."/>
            <person name="Shim W.-B."/>
            <person name="Kang S."/>
            <person name="Woloshuk C."/>
        </authorList>
    </citation>
    <scope>NUCLEOTIDE SEQUENCE</scope>
    <source>
        <strain evidence="1">4287</strain>
    </source>
</reference>